<dbReference type="InterPro" id="IPR007627">
    <property type="entry name" value="RNA_pol_sigma70_r2"/>
</dbReference>
<keyword evidence="4" id="KW-0804">Transcription</keyword>
<protein>
    <submittedName>
        <fullName evidence="8">RNA polymerase sigma-70 factor (ECF subfamily)</fullName>
    </submittedName>
</protein>
<sequence>MIIRNMPSFHQKIDIIVIEIMRAYCNCGDKELAQLLKEGDKAAYTELYNRYKGLLYVHAYRILQDKEEAKDVIQDLFIVLWTKREELNYRGGIASYLYASARNRVFDRIARKKVASSYFESLKDFAGHYECSTDKQLEEKELAAIIEKEISALPLKMREIFQLSRMENLSHKEIAEQLIISDKTVKKQVSNALKILRLKLGAFLFIIHLLPLTMLTVIY</sequence>
<dbReference type="GO" id="GO:0016987">
    <property type="term" value="F:sigma factor activity"/>
    <property type="evidence" value="ECO:0007669"/>
    <property type="project" value="UniProtKB-KW"/>
</dbReference>
<reference evidence="8 9" key="1">
    <citation type="submission" date="2019-03" db="EMBL/GenBank/DDBJ databases">
        <title>Genomic Encyclopedia of Type Strains, Phase IV (KMG-IV): sequencing the most valuable type-strain genomes for metagenomic binning, comparative biology and taxonomic classification.</title>
        <authorList>
            <person name="Goeker M."/>
        </authorList>
    </citation>
    <scope>NUCLEOTIDE SEQUENCE [LARGE SCALE GENOMIC DNA]</scope>
    <source>
        <strain evidence="8 9">DSM 21100</strain>
    </source>
</reference>
<keyword evidence="3" id="KW-0731">Sigma factor</keyword>
<feature type="domain" description="RNA polymerase sigma factor 70 region 4 type 2" evidence="7">
    <location>
        <begin position="145"/>
        <end position="195"/>
    </location>
</feature>
<dbReference type="InterPro" id="IPR036388">
    <property type="entry name" value="WH-like_DNA-bd_sf"/>
</dbReference>
<dbReference type="SUPFAM" id="SSF88659">
    <property type="entry name" value="Sigma3 and sigma4 domains of RNA polymerase sigma factors"/>
    <property type="match status" value="1"/>
</dbReference>
<dbReference type="Gene3D" id="1.10.10.10">
    <property type="entry name" value="Winged helix-like DNA-binding domain superfamily/Winged helix DNA-binding domain"/>
    <property type="match status" value="1"/>
</dbReference>
<evidence type="ECO:0000256" key="4">
    <source>
        <dbReference type="ARBA" id="ARBA00023163"/>
    </source>
</evidence>
<keyword evidence="9" id="KW-1185">Reference proteome</keyword>
<feature type="transmembrane region" description="Helical" evidence="5">
    <location>
        <begin position="196"/>
        <end position="218"/>
    </location>
</feature>
<dbReference type="GO" id="GO:0006352">
    <property type="term" value="P:DNA-templated transcription initiation"/>
    <property type="evidence" value="ECO:0007669"/>
    <property type="project" value="InterPro"/>
</dbReference>
<dbReference type="InterPro" id="IPR014284">
    <property type="entry name" value="RNA_pol_sigma-70_dom"/>
</dbReference>
<organism evidence="8 9">
    <name type="scientific">Anseongella ginsenosidimutans</name>
    <dbReference type="NCBI Taxonomy" id="496056"/>
    <lineage>
        <taxon>Bacteria</taxon>
        <taxon>Pseudomonadati</taxon>
        <taxon>Bacteroidota</taxon>
        <taxon>Sphingobacteriia</taxon>
        <taxon>Sphingobacteriales</taxon>
        <taxon>Sphingobacteriaceae</taxon>
        <taxon>Anseongella</taxon>
    </lineage>
</organism>
<dbReference type="CDD" id="cd06171">
    <property type="entry name" value="Sigma70_r4"/>
    <property type="match status" value="1"/>
</dbReference>
<evidence type="ECO:0000256" key="1">
    <source>
        <dbReference type="ARBA" id="ARBA00010641"/>
    </source>
</evidence>
<evidence type="ECO:0000256" key="2">
    <source>
        <dbReference type="ARBA" id="ARBA00023015"/>
    </source>
</evidence>
<keyword evidence="2" id="KW-0805">Transcription regulation</keyword>
<dbReference type="EMBL" id="SMAD01000001">
    <property type="protein sequence ID" value="TCS90184.1"/>
    <property type="molecule type" value="Genomic_DNA"/>
</dbReference>
<comment type="similarity">
    <text evidence="1">Belongs to the sigma-70 factor family. ECF subfamily.</text>
</comment>
<dbReference type="InterPro" id="IPR013249">
    <property type="entry name" value="RNA_pol_sigma70_r4_t2"/>
</dbReference>
<proteinExistence type="inferred from homology"/>
<evidence type="ECO:0000256" key="3">
    <source>
        <dbReference type="ARBA" id="ARBA00023082"/>
    </source>
</evidence>
<dbReference type="AlphaFoldDB" id="A0A4R3KY31"/>
<dbReference type="SUPFAM" id="SSF88946">
    <property type="entry name" value="Sigma2 domain of RNA polymerase sigma factors"/>
    <property type="match status" value="1"/>
</dbReference>
<dbReference type="InterPro" id="IPR039425">
    <property type="entry name" value="RNA_pol_sigma-70-like"/>
</dbReference>
<keyword evidence="5" id="KW-1133">Transmembrane helix</keyword>
<name>A0A4R3KY31_9SPHI</name>
<dbReference type="InterPro" id="IPR013325">
    <property type="entry name" value="RNA_pol_sigma_r2"/>
</dbReference>
<dbReference type="PANTHER" id="PTHR43133:SF46">
    <property type="entry name" value="RNA POLYMERASE SIGMA-70 FACTOR ECF SUBFAMILY"/>
    <property type="match status" value="1"/>
</dbReference>
<evidence type="ECO:0000313" key="8">
    <source>
        <dbReference type="EMBL" id="TCS90184.1"/>
    </source>
</evidence>
<dbReference type="PANTHER" id="PTHR43133">
    <property type="entry name" value="RNA POLYMERASE ECF-TYPE SIGMA FACTO"/>
    <property type="match status" value="1"/>
</dbReference>
<dbReference type="InterPro" id="IPR013324">
    <property type="entry name" value="RNA_pol_sigma_r3/r4-like"/>
</dbReference>
<dbReference type="NCBIfam" id="TIGR02985">
    <property type="entry name" value="Sig70_bacteroi1"/>
    <property type="match status" value="1"/>
</dbReference>
<dbReference type="NCBIfam" id="TIGR02937">
    <property type="entry name" value="sigma70-ECF"/>
    <property type="match status" value="1"/>
</dbReference>
<dbReference type="Gene3D" id="1.10.1740.10">
    <property type="match status" value="1"/>
</dbReference>
<gene>
    <name evidence="8" type="ORF">EDD80_101383</name>
</gene>
<dbReference type="Pfam" id="PF08281">
    <property type="entry name" value="Sigma70_r4_2"/>
    <property type="match status" value="1"/>
</dbReference>
<dbReference type="Pfam" id="PF04542">
    <property type="entry name" value="Sigma70_r2"/>
    <property type="match status" value="1"/>
</dbReference>
<feature type="domain" description="RNA polymerase sigma-70 region 2" evidence="6">
    <location>
        <begin position="47"/>
        <end position="113"/>
    </location>
</feature>
<accession>A0A4R3KY31</accession>
<dbReference type="InterPro" id="IPR014327">
    <property type="entry name" value="RNA_pol_sigma70_bacteroid"/>
</dbReference>
<dbReference type="GO" id="GO:0003677">
    <property type="term" value="F:DNA binding"/>
    <property type="evidence" value="ECO:0007669"/>
    <property type="project" value="InterPro"/>
</dbReference>
<keyword evidence="5" id="KW-0812">Transmembrane</keyword>
<evidence type="ECO:0000259" key="7">
    <source>
        <dbReference type="Pfam" id="PF08281"/>
    </source>
</evidence>
<evidence type="ECO:0000259" key="6">
    <source>
        <dbReference type="Pfam" id="PF04542"/>
    </source>
</evidence>
<evidence type="ECO:0000256" key="5">
    <source>
        <dbReference type="SAM" id="Phobius"/>
    </source>
</evidence>
<dbReference type="Proteomes" id="UP000295807">
    <property type="component" value="Unassembled WGS sequence"/>
</dbReference>
<keyword evidence="5" id="KW-0472">Membrane</keyword>
<comment type="caution">
    <text evidence="8">The sequence shown here is derived from an EMBL/GenBank/DDBJ whole genome shotgun (WGS) entry which is preliminary data.</text>
</comment>
<evidence type="ECO:0000313" key="9">
    <source>
        <dbReference type="Proteomes" id="UP000295807"/>
    </source>
</evidence>